<dbReference type="InterPro" id="IPR019301">
    <property type="entry name" value="Flagellar_prot_FlgJ_N"/>
</dbReference>
<proteinExistence type="predicted"/>
<organism evidence="2 3">
    <name type="scientific">Siculibacillus lacustris</name>
    <dbReference type="NCBI Taxonomy" id="1549641"/>
    <lineage>
        <taxon>Bacteria</taxon>
        <taxon>Pseudomonadati</taxon>
        <taxon>Pseudomonadota</taxon>
        <taxon>Alphaproteobacteria</taxon>
        <taxon>Hyphomicrobiales</taxon>
        <taxon>Ancalomicrobiaceae</taxon>
        <taxon>Siculibacillus</taxon>
    </lineage>
</organism>
<protein>
    <submittedName>
        <fullName evidence="2">Chemotaxis protein</fullName>
    </submittedName>
</protein>
<dbReference type="OrthoDB" id="7862954at2"/>
<evidence type="ECO:0000259" key="1">
    <source>
        <dbReference type="Pfam" id="PF10135"/>
    </source>
</evidence>
<evidence type="ECO:0000313" key="2">
    <source>
        <dbReference type="EMBL" id="TBW33498.1"/>
    </source>
</evidence>
<keyword evidence="3" id="KW-1185">Reference proteome</keyword>
<dbReference type="Pfam" id="PF10135">
    <property type="entry name" value="Rod-binding"/>
    <property type="match status" value="1"/>
</dbReference>
<evidence type="ECO:0000313" key="3">
    <source>
        <dbReference type="Proteomes" id="UP000292781"/>
    </source>
</evidence>
<sequence>MAFDASVSLTTPTPALHVVSERPPANASPETKARTQAREFEQVFLSTMLNQMFSGLSTTGPFGGGQAEETWRGMLVDRYADTMARSGGIGIADAVYRQLLQAQEGARP</sequence>
<name>A0A4Q9VFE6_9HYPH</name>
<dbReference type="EMBL" id="SJFN01000043">
    <property type="protein sequence ID" value="TBW33498.1"/>
    <property type="molecule type" value="Genomic_DNA"/>
</dbReference>
<accession>A0A4Q9VFE6</accession>
<dbReference type="AlphaFoldDB" id="A0A4Q9VFE6"/>
<gene>
    <name evidence="2" type="ORF">EYW49_20185</name>
</gene>
<feature type="domain" description="Flagellar protein FlgJ N-terminal" evidence="1">
    <location>
        <begin position="51"/>
        <end position="98"/>
    </location>
</feature>
<dbReference type="Proteomes" id="UP000292781">
    <property type="component" value="Unassembled WGS sequence"/>
</dbReference>
<comment type="caution">
    <text evidence="2">The sequence shown here is derived from an EMBL/GenBank/DDBJ whole genome shotgun (WGS) entry which is preliminary data.</text>
</comment>
<dbReference type="RefSeq" id="WP_131311437.1">
    <property type="nucleotide sequence ID" value="NZ_SJFN01000043.1"/>
</dbReference>
<reference evidence="2 3" key="1">
    <citation type="submission" date="2019-02" db="EMBL/GenBank/DDBJ databases">
        <title>Siculibacillus lacustris gen. nov., sp. nov., a new rosette-forming bacterium isolated from a freshwater crater lake (Lake St. Ana, Romania).</title>
        <authorList>
            <person name="Felfoldi T."/>
            <person name="Marton Z."/>
            <person name="Szabo A."/>
            <person name="Mentes A."/>
            <person name="Boka K."/>
            <person name="Marialigeti K."/>
            <person name="Mathe I."/>
            <person name="Koncz M."/>
            <person name="Schumann P."/>
            <person name="Toth E."/>
        </authorList>
    </citation>
    <scope>NUCLEOTIDE SEQUENCE [LARGE SCALE GENOMIC DNA]</scope>
    <source>
        <strain evidence="2 3">SA-279</strain>
    </source>
</reference>